<dbReference type="AlphaFoldDB" id="A0A4R5ZYB8"/>
<dbReference type="EMBL" id="SNAA01000021">
    <property type="protein sequence ID" value="TDL75254.1"/>
    <property type="molecule type" value="Genomic_DNA"/>
</dbReference>
<dbReference type="Proteomes" id="UP000295701">
    <property type="component" value="Unassembled WGS sequence"/>
</dbReference>
<evidence type="ECO:0000313" key="1">
    <source>
        <dbReference type="EMBL" id="TDL75254.1"/>
    </source>
</evidence>
<dbReference type="OrthoDB" id="7865959at2"/>
<reference evidence="1 2" key="1">
    <citation type="submission" date="2019-03" db="EMBL/GenBank/DDBJ databases">
        <title>Primorskyibacter sp. SS33 isolated from sediments.</title>
        <authorList>
            <person name="Xunke S."/>
        </authorList>
    </citation>
    <scope>NUCLEOTIDE SEQUENCE [LARGE SCALE GENOMIC DNA]</scope>
    <source>
        <strain evidence="1 2">SS33</strain>
    </source>
</reference>
<comment type="caution">
    <text evidence="1">The sequence shown here is derived from an EMBL/GenBank/DDBJ whole genome shotgun (WGS) entry which is preliminary data.</text>
</comment>
<name>A0A4R5ZYB8_9RHOB</name>
<dbReference type="RefSeq" id="WP_133397949.1">
    <property type="nucleotide sequence ID" value="NZ_SNAA01000021.1"/>
</dbReference>
<accession>A0A4R5ZYB8</accession>
<evidence type="ECO:0000313" key="2">
    <source>
        <dbReference type="Proteomes" id="UP000295701"/>
    </source>
</evidence>
<protein>
    <submittedName>
        <fullName evidence="1">Uncharacterized protein</fullName>
    </submittedName>
</protein>
<keyword evidence="2" id="KW-1185">Reference proteome</keyword>
<gene>
    <name evidence="1" type="ORF">E2L08_15180</name>
</gene>
<sequence>MAYHGTYETPEEILHDESLDRSQRIRLLEQWRDDKSAYLRASGEGMGGEVEADLLKRIKKALAALREGTGPA</sequence>
<organism evidence="1 2">
    <name type="scientific">Palleronia sediminis</name>
    <dbReference type="NCBI Taxonomy" id="2547833"/>
    <lineage>
        <taxon>Bacteria</taxon>
        <taxon>Pseudomonadati</taxon>
        <taxon>Pseudomonadota</taxon>
        <taxon>Alphaproteobacteria</taxon>
        <taxon>Rhodobacterales</taxon>
        <taxon>Roseobacteraceae</taxon>
        <taxon>Palleronia</taxon>
    </lineage>
</organism>
<proteinExistence type="predicted"/>